<evidence type="ECO:0000313" key="2">
    <source>
        <dbReference type="EMBL" id="MFC4425259.1"/>
    </source>
</evidence>
<keyword evidence="3" id="KW-1185">Reference proteome</keyword>
<sequence length="666" mass="69200">MPRIPGLLALTTLSLVLAACDQQAQLPAPHAGDTISLTLTSPLASLKPQGLPTGPNGASTVKVFTVKVTDAQGQPVTFDGQNVYQQNGPQTTLTLSSAQPSTTVLLPRGTYSFENIGKTDAQGTFLAYGTNDRVALNTSRSVQLDLHALADERSTTFTDKLGWTSVAPDEVLDLRLNVLNQDGNRVPSGDYGDPLYQVVDARGQPLIGVAEVLPGSSKLGARVKVSSAAATNELFVKASVQAWMATGTDRAALNTLSRTFRIAIDGVTIGLVVDTQAPAVKLNAVGAVTAGQAVSLTGTVNDDSGMIASLRVYAGSLLVGSTDSTEFGQNGVGELNVVNGAWSLSWTPTTSGAADLMVLATDKTGNEGQASGASAPDVTFQASAKSFDAPGTLTVSATNTDGLASIAYYVNGRLSDTLTAAPYTFSLPVDRTLNGTVTLKAVVTDRAGKSVDVKLDDITVRIDVNAPVMTSATLITPGTAPFVNTRTPSFKVMATDNAAFDSGIGGFALLVGSGTPTRVTATSTLESDGSYTVKPAAPLNTGTYTIRVVALDNAKPTQGEDIGDPMTVTVDTTRPSYSYTTGLPGPTPPTSYSYTVNLTETNPTANPVEYAISEFGTYSSMPLISAQYNQYKVTVPNSTIWVRARDLAGNVTPARQIDWGTSGNVN</sequence>
<reference evidence="3" key="1">
    <citation type="journal article" date="2019" name="Int. J. Syst. Evol. Microbiol.">
        <title>The Global Catalogue of Microorganisms (GCM) 10K type strain sequencing project: providing services to taxonomists for standard genome sequencing and annotation.</title>
        <authorList>
            <consortium name="The Broad Institute Genomics Platform"/>
            <consortium name="The Broad Institute Genome Sequencing Center for Infectious Disease"/>
            <person name="Wu L."/>
            <person name="Ma J."/>
        </authorList>
    </citation>
    <scope>NUCLEOTIDE SEQUENCE [LARGE SCALE GENOMIC DNA]</scope>
    <source>
        <strain evidence="3">CCUG 56029</strain>
    </source>
</reference>
<dbReference type="PROSITE" id="PS51257">
    <property type="entry name" value="PROKAR_LIPOPROTEIN"/>
    <property type="match status" value="1"/>
</dbReference>
<dbReference type="Pfam" id="PF17957">
    <property type="entry name" value="Big_7"/>
    <property type="match status" value="1"/>
</dbReference>
<organism evidence="2 3">
    <name type="scientific">Deinococcus navajonensis</name>
    <dbReference type="NCBI Taxonomy" id="309884"/>
    <lineage>
        <taxon>Bacteria</taxon>
        <taxon>Thermotogati</taxon>
        <taxon>Deinococcota</taxon>
        <taxon>Deinococci</taxon>
        <taxon>Deinococcales</taxon>
        <taxon>Deinococcaceae</taxon>
        <taxon>Deinococcus</taxon>
    </lineage>
</organism>
<protein>
    <submittedName>
        <fullName evidence="2">Ig-like domain-containing protein</fullName>
    </submittedName>
</protein>
<evidence type="ECO:0000313" key="3">
    <source>
        <dbReference type="Proteomes" id="UP001595998"/>
    </source>
</evidence>
<evidence type="ECO:0000256" key="1">
    <source>
        <dbReference type="SAM" id="SignalP"/>
    </source>
</evidence>
<proteinExistence type="predicted"/>
<comment type="caution">
    <text evidence="2">The sequence shown here is derived from an EMBL/GenBank/DDBJ whole genome shotgun (WGS) entry which is preliminary data.</text>
</comment>
<gene>
    <name evidence="2" type="ORF">ACFOZ9_03475</name>
</gene>
<dbReference type="RefSeq" id="WP_380036448.1">
    <property type="nucleotide sequence ID" value="NZ_JBHSEH010000004.1"/>
</dbReference>
<accession>A0ABV8XI50</accession>
<dbReference type="InterPro" id="IPR013783">
    <property type="entry name" value="Ig-like_fold"/>
</dbReference>
<feature type="signal peptide" evidence="1">
    <location>
        <begin position="1"/>
        <end position="24"/>
    </location>
</feature>
<name>A0ABV8XI50_9DEIO</name>
<feature type="chain" id="PRO_5045259326" evidence="1">
    <location>
        <begin position="25"/>
        <end position="666"/>
    </location>
</feature>
<dbReference type="EMBL" id="JBHSEH010000004">
    <property type="protein sequence ID" value="MFC4425259.1"/>
    <property type="molecule type" value="Genomic_DNA"/>
</dbReference>
<dbReference type="Proteomes" id="UP001595998">
    <property type="component" value="Unassembled WGS sequence"/>
</dbReference>
<keyword evidence="1" id="KW-0732">Signal</keyword>
<dbReference type="Gene3D" id="2.60.40.10">
    <property type="entry name" value="Immunoglobulins"/>
    <property type="match status" value="3"/>
</dbReference>